<reference evidence="3 4" key="1">
    <citation type="journal article" date="2018" name="Mol. Biol. Evol.">
        <title>Broad Genomic Sampling Reveals a Smut Pathogenic Ancestry of the Fungal Clade Ustilaginomycotina.</title>
        <authorList>
            <person name="Kijpornyongpan T."/>
            <person name="Mondo S.J."/>
            <person name="Barry K."/>
            <person name="Sandor L."/>
            <person name="Lee J."/>
            <person name="Lipzen A."/>
            <person name="Pangilinan J."/>
            <person name="LaButti K."/>
            <person name="Hainaut M."/>
            <person name="Henrissat B."/>
            <person name="Grigoriev I.V."/>
            <person name="Spatafora J.W."/>
            <person name="Aime M.C."/>
        </authorList>
    </citation>
    <scope>NUCLEOTIDE SEQUENCE [LARGE SCALE GENOMIC DNA]</scope>
    <source>
        <strain evidence="3 4">MCA 3882</strain>
    </source>
</reference>
<evidence type="ECO:0008006" key="5">
    <source>
        <dbReference type="Google" id="ProtNLM"/>
    </source>
</evidence>
<protein>
    <recommendedName>
        <fullName evidence="5">Trichohyalin</fullName>
    </recommendedName>
</protein>
<dbReference type="EMBL" id="KZ819603">
    <property type="protein sequence ID" value="PWN36162.1"/>
    <property type="molecule type" value="Genomic_DNA"/>
</dbReference>
<proteinExistence type="predicted"/>
<gene>
    <name evidence="3" type="ORF">FA14DRAFT_184846</name>
</gene>
<feature type="compositionally biased region" description="Basic and acidic residues" evidence="1">
    <location>
        <begin position="145"/>
        <end position="169"/>
    </location>
</feature>
<feature type="region of interest" description="Disordered" evidence="1">
    <location>
        <begin position="521"/>
        <end position="551"/>
    </location>
</feature>
<feature type="region of interest" description="Disordered" evidence="1">
    <location>
        <begin position="191"/>
        <end position="216"/>
    </location>
</feature>
<evidence type="ECO:0000256" key="2">
    <source>
        <dbReference type="SAM" id="SignalP"/>
    </source>
</evidence>
<evidence type="ECO:0000313" key="4">
    <source>
        <dbReference type="Proteomes" id="UP000245771"/>
    </source>
</evidence>
<name>A0A316VF03_9BASI</name>
<keyword evidence="4" id="KW-1185">Reference proteome</keyword>
<feature type="compositionally biased region" description="Polar residues" evidence="1">
    <location>
        <begin position="72"/>
        <end position="86"/>
    </location>
</feature>
<feature type="region of interest" description="Disordered" evidence="1">
    <location>
        <begin position="72"/>
        <end position="113"/>
    </location>
</feature>
<dbReference type="AlphaFoldDB" id="A0A316VF03"/>
<dbReference type="RefSeq" id="XP_025356464.1">
    <property type="nucleotide sequence ID" value="XM_025501410.1"/>
</dbReference>
<dbReference type="InParanoid" id="A0A316VF03"/>
<feature type="region of interest" description="Disordered" evidence="1">
    <location>
        <begin position="145"/>
        <end position="172"/>
    </location>
</feature>
<feature type="region of interest" description="Disordered" evidence="1">
    <location>
        <begin position="244"/>
        <end position="267"/>
    </location>
</feature>
<dbReference type="GeneID" id="37023191"/>
<feature type="compositionally biased region" description="Basic residues" evidence="1">
    <location>
        <begin position="90"/>
        <end position="106"/>
    </location>
</feature>
<keyword evidence="2" id="KW-0732">Signal</keyword>
<organism evidence="3 4">
    <name type="scientific">Meira miltonrushii</name>
    <dbReference type="NCBI Taxonomy" id="1280837"/>
    <lineage>
        <taxon>Eukaryota</taxon>
        <taxon>Fungi</taxon>
        <taxon>Dikarya</taxon>
        <taxon>Basidiomycota</taxon>
        <taxon>Ustilaginomycotina</taxon>
        <taxon>Exobasidiomycetes</taxon>
        <taxon>Exobasidiales</taxon>
        <taxon>Brachybasidiaceae</taxon>
        <taxon>Meira</taxon>
    </lineage>
</organism>
<feature type="compositionally biased region" description="Basic and acidic residues" evidence="1">
    <location>
        <begin position="257"/>
        <end position="267"/>
    </location>
</feature>
<accession>A0A316VF03</accession>
<evidence type="ECO:0000256" key="1">
    <source>
        <dbReference type="SAM" id="MobiDB-lite"/>
    </source>
</evidence>
<feature type="chain" id="PRO_5016331152" description="Trichohyalin" evidence="2">
    <location>
        <begin position="32"/>
        <end position="747"/>
    </location>
</feature>
<dbReference type="Proteomes" id="UP000245771">
    <property type="component" value="Unassembled WGS sequence"/>
</dbReference>
<feature type="compositionally biased region" description="Basic and acidic residues" evidence="1">
    <location>
        <begin position="194"/>
        <end position="215"/>
    </location>
</feature>
<feature type="region of interest" description="Disordered" evidence="1">
    <location>
        <begin position="386"/>
        <end position="471"/>
    </location>
</feature>
<feature type="compositionally biased region" description="Basic and acidic residues" evidence="1">
    <location>
        <begin position="430"/>
        <end position="471"/>
    </location>
</feature>
<feature type="signal peptide" evidence="2">
    <location>
        <begin position="1"/>
        <end position="31"/>
    </location>
</feature>
<evidence type="ECO:0000313" key="3">
    <source>
        <dbReference type="EMBL" id="PWN36162.1"/>
    </source>
</evidence>
<sequence length="747" mass="87690">MKSILTDMLRKAVCFTYALFLIQTFIPQTDGAGDSTDSNGIDLQLRLSQPTLISSARVRTDQTQVGNEFVQDQQGSNNGLNENAQIQARKAIRRTRDRDRKRRLRKAMKESEPDVLQQYLKKERGYCKVFRMRRKSNPEAYAAHLEKQREHRQKRKDEQEKDPKAKELALIKSQSEEINPDIWLNLSSYSKQDSVNHSRPPKERNYPEKPQKELNDTATSKIMAPTDKQELKKGQSRIVRAKFTEEEKRERKRLSNRRTEAKHKQALIEKGPEAVEAARAQQRARASCKAKGVQEEISSQNKARSTTIIFIEGNLVERIVEFTDIRRRKDEEVNPDIWLNLSSYERSGSVHNSNAQNFVEDTATSRRAPELLETVASKEVELKAQSVTKKRKRLKKNQQFPLETDPKERERNRKRQKGYWKTYVESLTSDPKKLESRRQNVDENRRRSEAKLRLDPERLSKFKEPESEELDIHSMKAGQPQFGSEKDGGDQIIKMKTYLRTQRARFKPRRYDSFVKISTENDESMQEKKADVLEQQPPRKRLRNEKQLQSHREQMLFYRKIRIADPKRESEYRQKRSKDKKERLLRIHRDPIALAKESENGKIDLTLRLGLPSTPQAADSGSHINTNEATRISATDIIAREKREKYLLGKRISNQRAKQALIEKGPEAVAAFKLKSQNNWKNYKARNAADPERSKARHEKLREYKSNASLRIRKDPKRLFKEKERWRKNSRNYYHRKILKNDQIIAE</sequence>